<dbReference type="AlphaFoldDB" id="A0A438D2A8"/>
<feature type="domain" description="Inhibitor I9" evidence="10">
    <location>
        <begin position="23"/>
        <end position="99"/>
    </location>
</feature>
<accession>A0A438D2A8</accession>
<dbReference type="GO" id="GO:0006508">
    <property type="term" value="P:proteolysis"/>
    <property type="evidence" value="ECO:0007669"/>
    <property type="project" value="UniProtKB-KW"/>
</dbReference>
<dbReference type="InterPro" id="IPR003137">
    <property type="entry name" value="PA_domain"/>
</dbReference>
<feature type="chain" id="PRO_5019213946" evidence="7">
    <location>
        <begin position="20"/>
        <end position="785"/>
    </location>
</feature>
<evidence type="ECO:0000256" key="2">
    <source>
        <dbReference type="ARBA" id="ARBA00022670"/>
    </source>
</evidence>
<dbReference type="InterPro" id="IPR041469">
    <property type="entry name" value="Subtilisin-like_FN3"/>
</dbReference>
<feature type="domain" description="Subtilisin-like protease fibronectin type-III" evidence="11">
    <location>
        <begin position="628"/>
        <end position="722"/>
    </location>
</feature>
<organism evidence="12 13">
    <name type="scientific">Vitis vinifera</name>
    <name type="common">Grape</name>
    <dbReference type="NCBI Taxonomy" id="29760"/>
    <lineage>
        <taxon>Eukaryota</taxon>
        <taxon>Viridiplantae</taxon>
        <taxon>Streptophyta</taxon>
        <taxon>Embryophyta</taxon>
        <taxon>Tracheophyta</taxon>
        <taxon>Spermatophyta</taxon>
        <taxon>Magnoliopsida</taxon>
        <taxon>eudicotyledons</taxon>
        <taxon>Gunneridae</taxon>
        <taxon>Pentapetalae</taxon>
        <taxon>rosids</taxon>
        <taxon>Vitales</taxon>
        <taxon>Vitaceae</taxon>
        <taxon>Viteae</taxon>
        <taxon>Vitis</taxon>
    </lineage>
</organism>
<evidence type="ECO:0000256" key="7">
    <source>
        <dbReference type="SAM" id="SignalP"/>
    </source>
</evidence>
<gene>
    <name evidence="12" type="primary">SBT5.6_4</name>
    <name evidence="12" type="ORF">CK203_105046</name>
</gene>
<feature type="domain" description="PA" evidence="9">
    <location>
        <begin position="408"/>
        <end position="474"/>
    </location>
</feature>
<dbReference type="InterPro" id="IPR036852">
    <property type="entry name" value="Peptidase_S8/S53_dom_sf"/>
</dbReference>
<dbReference type="SUPFAM" id="SSF52743">
    <property type="entry name" value="Subtilisin-like"/>
    <property type="match status" value="1"/>
</dbReference>
<comment type="caution">
    <text evidence="12">The sequence shown here is derived from an EMBL/GenBank/DDBJ whole genome shotgun (WGS) entry which is preliminary data.</text>
</comment>
<evidence type="ECO:0000256" key="6">
    <source>
        <dbReference type="SAM" id="MobiDB-lite"/>
    </source>
</evidence>
<evidence type="ECO:0000256" key="3">
    <source>
        <dbReference type="ARBA" id="ARBA00022729"/>
    </source>
</evidence>
<feature type="region of interest" description="Disordered" evidence="6">
    <location>
        <begin position="230"/>
        <end position="253"/>
    </location>
</feature>
<feature type="compositionally biased region" description="Basic and acidic residues" evidence="6">
    <location>
        <begin position="238"/>
        <end position="247"/>
    </location>
</feature>
<evidence type="ECO:0000259" key="10">
    <source>
        <dbReference type="Pfam" id="PF05922"/>
    </source>
</evidence>
<dbReference type="PANTHER" id="PTHR10795">
    <property type="entry name" value="PROPROTEIN CONVERTASE SUBTILISIN/KEXIN"/>
    <property type="match status" value="1"/>
</dbReference>
<dbReference type="GO" id="GO:0004252">
    <property type="term" value="F:serine-type endopeptidase activity"/>
    <property type="evidence" value="ECO:0007669"/>
    <property type="project" value="InterPro"/>
</dbReference>
<sequence>MRFCDFFLLFLLPLLASCAERKVYIVYFGEHSGQKALHEIEDYHHSYLLSVKASEEEARDSLLYSYKHSINGFAAVLSPHEVTKLSEMDEVVSVFPSQRKKHTLHTTRSWEFVGLEKELGREQLKKQKKTRNLLEKARYGDQIIVGMVDNGVWPESKSFSDEGMGPIPKSWKGICQTGVAFNSSHCNRHGDTVQSPFQDEDESGPIRVHTPWKLIGARYYLKGYESDNGPLNTTTDYRSPRDKDGHGTHTASTVAGRRVHNVSALGYAPGTASGGAPLARLAIYKVCWPIPGQTKVKGNTCYEEDMLAAIDDAMLMEFIAGNSGPAPSTLSNPAPWIITVGASSIDRAFVTPLVLGNGMKLMGQSVTPYKLKKRCTPWYSQQMPSSLECPRTILQRNLTFQNCNFGSLDPKKVKGKIVLCLRGGMTLRIEKGIEVKRAGGVGFILGNTPENGFDLPADPHLLPATAVSSEDVTKIRNYIKSTKKPMATIIPGRTVLHAKPAPFMASFISRGPNTIDPNILKHGAKDHPLQVALLKAIHPNWSSAAIRSALMTTAGLVNNIGKPITDSSGNPTNPFQYGSGHFRPTKAADPGLVYDTTYTDYLLYLCNIGVKSLDSSFKCPKVSPSSNNLNYPSLQISKLKRKVTVTRTATNVGSARSIYFSSVKSPVGFSVRVEPSILYFNHVGQKKSFDITVEARNPKASKKNDTEYAFGWYTWNDGIHNLNLKPPKQCGFEDNENENSAPQFFFFETGLPASSDLKIGANQYLQKITGTTVINITAIAPNTSP</sequence>
<evidence type="ECO:0000259" key="8">
    <source>
        <dbReference type="Pfam" id="PF00082"/>
    </source>
</evidence>
<dbReference type="PROSITE" id="PS51257">
    <property type="entry name" value="PROKAR_LIPOPROTEIN"/>
    <property type="match status" value="1"/>
</dbReference>
<dbReference type="Gene3D" id="2.60.40.2310">
    <property type="match status" value="1"/>
</dbReference>
<dbReference type="FunFam" id="3.30.70.80:FF:000002">
    <property type="entry name" value="Subtilisin-like protease SBT5.3"/>
    <property type="match status" value="1"/>
</dbReference>
<evidence type="ECO:0000256" key="5">
    <source>
        <dbReference type="ARBA" id="ARBA00022825"/>
    </source>
</evidence>
<comment type="similarity">
    <text evidence="1">Belongs to the peptidase S8 family.</text>
</comment>
<reference evidence="12 13" key="1">
    <citation type="journal article" date="2018" name="PLoS Genet.">
        <title>Population sequencing reveals clonal diversity and ancestral inbreeding in the grapevine cultivar Chardonnay.</title>
        <authorList>
            <person name="Roach M.J."/>
            <person name="Johnson D.L."/>
            <person name="Bohlmann J."/>
            <person name="van Vuuren H.J."/>
            <person name="Jones S.J."/>
            <person name="Pretorius I.S."/>
            <person name="Schmidt S.A."/>
            <person name="Borneman A.R."/>
        </authorList>
    </citation>
    <scope>NUCLEOTIDE SEQUENCE [LARGE SCALE GENOMIC DNA]</scope>
    <source>
        <strain evidence="13">cv. Chardonnay</strain>
        <tissue evidence="12">Leaf</tissue>
    </source>
</reference>
<proteinExistence type="inferred from homology"/>
<evidence type="ECO:0000259" key="11">
    <source>
        <dbReference type="Pfam" id="PF17766"/>
    </source>
</evidence>
<evidence type="ECO:0000256" key="4">
    <source>
        <dbReference type="ARBA" id="ARBA00022801"/>
    </source>
</evidence>
<dbReference type="Gene3D" id="3.50.30.30">
    <property type="match status" value="1"/>
</dbReference>
<protein>
    <submittedName>
        <fullName evidence="12">Subtilisin-like protease SBT5.6</fullName>
    </submittedName>
</protein>
<dbReference type="FunFam" id="3.50.30.30:FF:000005">
    <property type="entry name" value="subtilisin-like protease SBT1.5"/>
    <property type="match status" value="1"/>
</dbReference>
<feature type="signal peptide" evidence="7">
    <location>
        <begin position="1"/>
        <end position="19"/>
    </location>
</feature>
<dbReference type="Gene3D" id="3.30.70.80">
    <property type="entry name" value="Peptidase S8 propeptide/proteinase inhibitor I9"/>
    <property type="match status" value="1"/>
</dbReference>
<keyword evidence="5" id="KW-0720">Serine protease</keyword>
<name>A0A438D2A8_VITVI</name>
<evidence type="ECO:0000313" key="13">
    <source>
        <dbReference type="Proteomes" id="UP000288805"/>
    </source>
</evidence>
<dbReference type="InterPro" id="IPR037045">
    <property type="entry name" value="S8pro/Inhibitor_I9_sf"/>
</dbReference>
<dbReference type="InterPro" id="IPR045051">
    <property type="entry name" value="SBT"/>
</dbReference>
<dbReference type="Gene3D" id="3.40.50.200">
    <property type="entry name" value="Peptidase S8/S53 domain"/>
    <property type="match status" value="3"/>
</dbReference>
<keyword evidence="2 12" id="KW-0645">Protease</keyword>
<dbReference type="EMBL" id="QGNW01001838">
    <property type="protein sequence ID" value="RVW29584.1"/>
    <property type="molecule type" value="Genomic_DNA"/>
</dbReference>
<dbReference type="InterPro" id="IPR000209">
    <property type="entry name" value="Peptidase_S8/S53_dom"/>
</dbReference>
<dbReference type="CDD" id="cd02120">
    <property type="entry name" value="PA_subtilisin_like"/>
    <property type="match status" value="1"/>
</dbReference>
<dbReference type="Pfam" id="PF17766">
    <property type="entry name" value="fn3_6"/>
    <property type="match status" value="1"/>
</dbReference>
<keyword evidence="3 7" id="KW-0732">Signal</keyword>
<dbReference type="Proteomes" id="UP000288805">
    <property type="component" value="Unassembled WGS sequence"/>
</dbReference>
<dbReference type="Pfam" id="PF02225">
    <property type="entry name" value="PA"/>
    <property type="match status" value="1"/>
</dbReference>
<dbReference type="InterPro" id="IPR010259">
    <property type="entry name" value="S8pro/Inhibitor_I9"/>
</dbReference>
<evidence type="ECO:0000313" key="12">
    <source>
        <dbReference type="EMBL" id="RVW29584.1"/>
    </source>
</evidence>
<evidence type="ECO:0000256" key="1">
    <source>
        <dbReference type="ARBA" id="ARBA00011073"/>
    </source>
</evidence>
<keyword evidence="4" id="KW-0378">Hydrolase</keyword>
<dbReference type="Pfam" id="PF05922">
    <property type="entry name" value="Inhibitor_I9"/>
    <property type="match status" value="1"/>
</dbReference>
<feature type="domain" description="Peptidase S8/S53" evidence="8">
    <location>
        <begin position="140"/>
        <end position="299"/>
    </location>
</feature>
<evidence type="ECO:0000259" key="9">
    <source>
        <dbReference type="Pfam" id="PF02225"/>
    </source>
</evidence>
<dbReference type="Pfam" id="PF00082">
    <property type="entry name" value="Peptidase_S8"/>
    <property type="match status" value="1"/>
</dbReference>